<proteinExistence type="predicted"/>
<dbReference type="EMBL" id="JPVU01000056">
    <property type="protein sequence ID" value="KFN93190.1"/>
    <property type="molecule type" value="Genomic_DNA"/>
</dbReference>
<dbReference type="AlphaFoldDB" id="A0A091C8S7"/>
<dbReference type="InterPro" id="IPR036188">
    <property type="entry name" value="FAD/NAD-bd_sf"/>
</dbReference>
<name>A0A091C8S7_9ENTE</name>
<comment type="caution">
    <text evidence="1">The sequence shown here is derived from an EMBL/GenBank/DDBJ whole genome shotgun (WGS) entry which is preliminary data.</text>
</comment>
<accession>A0A091C8S7</accession>
<reference evidence="1 2" key="1">
    <citation type="submission" date="2014-08" db="EMBL/GenBank/DDBJ databases">
        <title>Genome sequence of Tetragenococcus muriaticus.</title>
        <authorList>
            <person name="Chuea-nongthon C."/>
            <person name="Rodtong S."/>
            <person name="Yongsawatdigul J."/>
            <person name="Steele J.L."/>
            <person name="Liu X.-y."/>
            <person name="Speers J."/>
            <person name="Glasner J.D."/>
            <person name="Neeno-Eckwall E.C."/>
        </authorList>
    </citation>
    <scope>NUCLEOTIDE SEQUENCE [LARGE SCALE GENOMIC DNA]</scope>
    <source>
        <strain evidence="1 2">PMC-11-5</strain>
    </source>
</reference>
<dbReference type="Gene3D" id="3.50.50.60">
    <property type="entry name" value="FAD/NAD(P)-binding domain"/>
    <property type="match status" value="1"/>
</dbReference>
<evidence type="ECO:0000313" key="2">
    <source>
        <dbReference type="Proteomes" id="UP000029380"/>
    </source>
</evidence>
<sequence>MKTLTDQALESVEWLEDIGVEFDKDQVDMPVGAKWRRGHKPLKSVGYAYIETLKNLY</sequence>
<gene>
    <name evidence="1" type="ORF">TMUPMC115_0588</name>
</gene>
<evidence type="ECO:0000313" key="1">
    <source>
        <dbReference type="EMBL" id="KFN93190.1"/>
    </source>
</evidence>
<protein>
    <submittedName>
        <fullName evidence="1">Fumarate reductase flavoprotein subunit</fullName>
    </submittedName>
</protein>
<dbReference type="PATRIC" id="fig|1302649.3.peg.595"/>
<dbReference type="Proteomes" id="UP000029380">
    <property type="component" value="Unassembled WGS sequence"/>
</dbReference>
<organism evidence="1 2">
    <name type="scientific">Tetragenococcus muriaticus PMC-11-5</name>
    <dbReference type="NCBI Taxonomy" id="1302649"/>
    <lineage>
        <taxon>Bacteria</taxon>
        <taxon>Bacillati</taxon>
        <taxon>Bacillota</taxon>
        <taxon>Bacilli</taxon>
        <taxon>Lactobacillales</taxon>
        <taxon>Enterococcaceae</taxon>
        <taxon>Tetragenococcus</taxon>
    </lineage>
</organism>